<dbReference type="AlphaFoldDB" id="A0A0A9C1Z2"/>
<organism evidence="1">
    <name type="scientific">Arundo donax</name>
    <name type="common">Giant reed</name>
    <name type="synonym">Donax arundinaceus</name>
    <dbReference type="NCBI Taxonomy" id="35708"/>
    <lineage>
        <taxon>Eukaryota</taxon>
        <taxon>Viridiplantae</taxon>
        <taxon>Streptophyta</taxon>
        <taxon>Embryophyta</taxon>
        <taxon>Tracheophyta</taxon>
        <taxon>Spermatophyta</taxon>
        <taxon>Magnoliopsida</taxon>
        <taxon>Liliopsida</taxon>
        <taxon>Poales</taxon>
        <taxon>Poaceae</taxon>
        <taxon>PACMAD clade</taxon>
        <taxon>Arundinoideae</taxon>
        <taxon>Arundineae</taxon>
        <taxon>Arundo</taxon>
    </lineage>
</organism>
<sequence length="31" mass="3542">MRAVIKRPLKCIDLCTSFKIRISLCHILGRG</sequence>
<accession>A0A0A9C1Z2</accession>
<protein>
    <submittedName>
        <fullName evidence="1">Uncharacterized protein</fullName>
    </submittedName>
</protein>
<reference evidence="1" key="1">
    <citation type="submission" date="2014-09" db="EMBL/GenBank/DDBJ databases">
        <authorList>
            <person name="Magalhaes I.L.F."/>
            <person name="Oliveira U."/>
            <person name="Santos F.R."/>
            <person name="Vidigal T.H.D.A."/>
            <person name="Brescovit A.D."/>
            <person name="Santos A.J."/>
        </authorList>
    </citation>
    <scope>NUCLEOTIDE SEQUENCE</scope>
    <source>
        <tissue evidence="1">Shoot tissue taken approximately 20 cm above the soil surface</tissue>
    </source>
</reference>
<proteinExistence type="predicted"/>
<reference evidence="1" key="2">
    <citation type="journal article" date="2015" name="Data Brief">
        <title>Shoot transcriptome of the giant reed, Arundo donax.</title>
        <authorList>
            <person name="Barrero R.A."/>
            <person name="Guerrero F.D."/>
            <person name="Moolhuijzen P."/>
            <person name="Goolsby J.A."/>
            <person name="Tidwell J."/>
            <person name="Bellgard S.E."/>
            <person name="Bellgard M.I."/>
        </authorList>
    </citation>
    <scope>NUCLEOTIDE SEQUENCE</scope>
    <source>
        <tissue evidence="1">Shoot tissue taken approximately 20 cm above the soil surface</tissue>
    </source>
</reference>
<dbReference type="EMBL" id="GBRH01232358">
    <property type="protein sequence ID" value="JAD65537.1"/>
    <property type="molecule type" value="Transcribed_RNA"/>
</dbReference>
<evidence type="ECO:0000313" key="1">
    <source>
        <dbReference type="EMBL" id="JAD65537.1"/>
    </source>
</evidence>
<name>A0A0A9C1Z2_ARUDO</name>